<comment type="caution">
    <text evidence="1">The sequence shown here is derived from an EMBL/GenBank/DDBJ whole genome shotgun (WGS) entry which is preliminary data.</text>
</comment>
<evidence type="ECO:0000313" key="2">
    <source>
        <dbReference type="Proteomes" id="UP000324222"/>
    </source>
</evidence>
<reference evidence="1 2" key="1">
    <citation type="submission" date="2019-05" db="EMBL/GenBank/DDBJ databases">
        <title>Another draft genome of Portunus trituberculatus and its Hox gene families provides insights of decapod evolution.</title>
        <authorList>
            <person name="Jeong J.-H."/>
            <person name="Song I."/>
            <person name="Kim S."/>
            <person name="Choi T."/>
            <person name="Kim D."/>
            <person name="Ryu S."/>
            <person name="Kim W."/>
        </authorList>
    </citation>
    <scope>NUCLEOTIDE SEQUENCE [LARGE SCALE GENOMIC DNA]</scope>
    <source>
        <tissue evidence="1">Muscle</tissue>
    </source>
</reference>
<keyword evidence="2" id="KW-1185">Reference proteome</keyword>
<dbReference type="Proteomes" id="UP000324222">
    <property type="component" value="Unassembled WGS sequence"/>
</dbReference>
<dbReference type="EMBL" id="VSRR010097215">
    <property type="protein sequence ID" value="MPC94091.1"/>
    <property type="molecule type" value="Genomic_DNA"/>
</dbReference>
<organism evidence="1 2">
    <name type="scientific">Portunus trituberculatus</name>
    <name type="common">Swimming crab</name>
    <name type="synonym">Neptunus trituberculatus</name>
    <dbReference type="NCBI Taxonomy" id="210409"/>
    <lineage>
        <taxon>Eukaryota</taxon>
        <taxon>Metazoa</taxon>
        <taxon>Ecdysozoa</taxon>
        <taxon>Arthropoda</taxon>
        <taxon>Crustacea</taxon>
        <taxon>Multicrustacea</taxon>
        <taxon>Malacostraca</taxon>
        <taxon>Eumalacostraca</taxon>
        <taxon>Eucarida</taxon>
        <taxon>Decapoda</taxon>
        <taxon>Pleocyemata</taxon>
        <taxon>Brachyura</taxon>
        <taxon>Eubrachyura</taxon>
        <taxon>Portunoidea</taxon>
        <taxon>Portunidae</taxon>
        <taxon>Portuninae</taxon>
        <taxon>Portunus</taxon>
    </lineage>
</organism>
<sequence length="85" mass="8644">MLVGDVVVFVRGSMTGVGWGTRWAAKVMVEVGGAGRMRGLEKEVPMGRGEAAAAGAAAAGARMMVVRGVEKSPCTCGTPLPLGRI</sequence>
<accession>A0A5B7J898</accession>
<proteinExistence type="predicted"/>
<protein>
    <submittedName>
        <fullName evidence="1">Uncharacterized protein</fullName>
    </submittedName>
</protein>
<gene>
    <name evidence="1" type="ORF">E2C01_089243</name>
</gene>
<name>A0A5B7J898_PORTR</name>
<dbReference type="AlphaFoldDB" id="A0A5B7J898"/>
<evidence type="ECO:0000313" key="1">
    <source>
        <dbReference type="EMBL" id="MPC94091.1"/>
    </source>
</evidence>